<dbReference type="InterPro" id="IPR025662">
    <property type="entry name" value="Sigma_54_int_dom_ATP-bd_1"/>
</dbReference>
<comment type="caution">
    <text evidence="7">The sequence shown here is derived from an EMBL/GenBank/DDBJ whole genome shotgun (WGS) entry which is preliminary data.</text>
</comment>
<dbReference type="PANTHER" id="PTHR32071:SF57">
    <property type="entry name" value="C4-DICARBOXYLATE TRANSPORT TRANSCRIPTIONAL REGULATORY PROTEIN DCTD"/>
    <property type="match status" value="1"/>
</dbReference>
<dbReference type="PRINTS" id="PR01590">
    <property type="entry name" value="HTHFIS"/>
</dbReference>
<evidence type="ECO:0000259" key="6">
    <source>
        <dbReference type="PROSITE" id="PS50112"/>
    </source>
</evidence>
<dbReference type="InterPro" id="IPR002197">
    <property type="entry name" value="HTH_Fis"/>
</dbReference>
<dbReference type="PANTHER" id="PTHR32071">
    <property type="entry name" value="TRANSCRIPTIONAL REGULATORY PROTEIN"/>
    <property type="match status" value="1"/>
</dbReference>
<dbReference type="SMART" id="SM00091">
    <property type="entry name" value="PAS"/>
    <property type="match status" value="1"/>
</dbReference>
<dbReference type="InterPro" id="IPR003593">
    <property type="entry name" value="AAA+_ATPase"/>
</dbReference>
<dbReference type="RefSeq" id="WP_155219466.1">
    <property type="nucleotide sequence ID" value="NZ_WNHB01000015.1"/>
</dbReference>
<organism evidence="7 8">
    <name type="scientific">Terrilactibacillus tamarindi</name>
    <dbReference type="NCBI Taxonomy" id="2599694"/>
    <lineage>
        <taxon>Bacteria</taxon>
        <taxon>Bacillati</taxon>
        <taxon>Bacillota</taxon>
        <taxon>Bacilli</taxon>
        <taxon>Bacillales</taxon>
        <taxon>Bacillaceae</taxon>
        <taxon>Terrilactibacillus</taxon>
    </lineage>
</organism>
<evidence type="ECO:0000259" key="5">
    <source>
        <dbReference type="PROSITE" id="PS50045"/>
    </source>
</evidence>
<dbReference type="EMBL" id="WNHB01000015">
    <property type="protein sequence ID" value="MTT32410.1"/>
    <property type="molecule type" value="Genomic_DNA"/>
</dbReference>
<dbReference type="AlphaFoldDB" id="A0A6N8CRV9"/>
<dbReference type="GO" id="GO:0005524">
    <property type="term" value="F:ATP binding"/>
    <property type="evidence" value="ECO:0007669"/>
    <property type="project" value="UniProtKB-KW"/>
</dbReference>
<evidence type="ECO:0000313" key="8">
    <source>
        <dbReference type="Proteomes" id="UP000440978"/>
    </source>
</evidence>
<dbReference type="CDD" id="cd00130">
    <property type="entry name" value="PAS"/>
    <property type="match status" value="1"/>
</dbReference>
<dbReference type="GO" id="GO:0006355">
    <property type="term" value="P:regulation of DNA-templated transcription"/>
    <property type="evidence" value="ECO:0007669"/>
    <property type="project" value="InterPro"/>
</dbReference>
<keyword evidence="3" id="KW-0805">Transcription regulation</keyword>
<dbReference type="Pfam" id="PF00158">
    <property type="entry name" value="Sigma54_activat"/>
    <property type="match status" value="1"/>
</dbReference>
<dbReference type="InterPro" id="IPR000014">
    <property type="entry name" value="PAS"/>
</dbReference>
<dbReference type="InterPro" id="IPR035965">
    <property type="entry name" value="PAS-like_dom_sf"/>
</dbReference>
<dbReference type="InterPro" id="IPR025944">
    <property type="entry name" value="Sigma_54_int_dom_CS"/>
</dbReference>
<evidence type="ECO:0000256" key="1">
    <source>
        <dbReference type="ARBA" id="ARBA00022741"/>
    </source>
</evidence>
<protein>
    <submittedName>
        <fullName evidence="7">PAS domain S-box protein</fullName>
    </submittedName>
</protein>
<dbReference type="Proteomes" id="UP000440978">
    <property type="component" value="Unassembled WGS sequence"/>
</dbReference>
<gene>
    <name evidence="7" type="ORF">GMB86_10370</name>
</gene>
<evidence type="ECO:0000256" key="4">
    <source>
        <dbReference type="ARBA" id="ARBA00023163"/>
    </source>
</evidence>
<keyword evidence="1" id="KW-0547">Nucleotide-binding</keyword>
<proteinExistence type="predicted"/>
<dbReference type="SUPFAM" id="SSF46689">
    <property type="entry name" value="Homeodomain-like"/>
    <property type="match status" value="1"/>
</dbReference>
<dbReference type="PROSITE" id="PS50045">
    <property type="entry name" value="SIGMA54_INTERACT_4"/>
    <property type="match status" value="1"/>
</dbReference>
<dbReference type="Gene3D" id="3.30.450.20">
    <property type="entry name" value="PAS domain"/>
    <property type="match status" value="1"/>
</dbReference>
<dbReference type="Gene3D" id="1.10.10.60">
    <property type="entry name" value="Homeodomain-like"/>
    <property type="match status" value="1"/>
</dbReference>
<dbReference type="Gene3D" id="1.10.8.60">
    <property type="match status" value="1"/>
</dbReference>
<evidence type="ECO:0000256" key="3">
    <source>
        <dbReference type="ARBA" id="ARBA00023015"/>
    </source>
</evidence>
<accession>A0A6N8CRV9</accession>
<dbReference type="SMART" id="SM00382">
    <property type="entry name" value="AAA"/>
    <property type="match status" value="1"/>
</dbReference>
<dbReference type="Pfam" id="PF13426">
    <property type="entry name" value="PAS_9"/>
    <property type="match status" value="1"/>
</dbReference>
<dbReference type="PROSITE" id="PS00675">
    <property type="entry name" value="SIGMA54_INTERACT_1"/>
    <property type="match status" value="1"/>
</dbReference>
<keyword evidence="2" id="KW-0067">ATP-binding</keyword>
<dbReference type="GO" id="GO:0043565">
    <property type="term" value="F:sequence-specific DNA binding"/>
    <property type="evidence" value="ECO:0007669"/>
    <property type="project" value="InterPro"/>
</dbReference>
<feature type="domain" description="PAS" evidence="6">
    <location>
        <begin position="75"/>
        <end position="120"/>
    </location>
</feature>
<dbReference type="SUPFAM" id="SSF52540">
    <property type="entry name" value="P-loop containing nucleoside triphosphate hydrolases"/>
    <property type="match status" value="1"/>
</dbReference>
<dbReference type="SUPFAM" id="SSF55785">
    <property type="entry name" value="PYP-like sensor domain (PAS domain)"/>
    <property type="match status" value="1"/>
</dbReference>
<dbReference type="FunFam" id="3.40.50.300:FF:000006">
    <property type="entry name" value="DNA-binding transcriptional regulator NtrC"/>
    <property type="match status" value="1"/>
</dbReference>
<reference evidence="7 8" key="1">
    <citation type="submission" date="2019-11" db="EMBL/GenBank/DDBJ databases">
        <title>Terrilactibacillus tamarindus sp. nov. BCM23-1 isolated from bark of Tamarindus indica.</title>
        <authorList>
            <person name="Kingkaew E."/>
            <person name="Tanasupawat S."/>
        </authorList>
    </citation>
    <scope>NUCLEOTIDE SEQUENCE [LARGE SCALE GENOMIC DNA]</scope>
    <source>
        <strain evidence="7 8">BCM23-1</strain>
    </source>
</reference>
<keyword evidence="4" id="KW-0804">Transcription</keyword>
<dbReference type="NCBIfam" id="TIGR00229">
    <property type="entry name" value="sensory_box"/>
    <property type="match status" value="1"/>
</dbReference>
<keyword evidence="8" id="KW-1185">Reference proteome</keyword>
<dbReference type="Gene3D" id="3.40.50.300">
    <property type="entry name" value="P-loop containing nucleotide triphosphate hydrolases"/>
    <property type="match status" value="1"/>
</dbReference>
<dbReference type="Pfam" id="PF25601">
    <property type="entry name" value="AAA_lid_14"/>
    <property type="match status" value="1"/>
</dbReference>
<evidence type="ECO:0000256" key="2">
    <source>
        <dbReference type="ARBA" id="ARBA00022840"/>
    </source>
</evidence>
<feature type="domain" description="Sigma-54 factor interaction" evidence="5">
    <location>
        <begin position="215"/>
        <end position="445"/>
    </location>
</feature>
<dbReference type="InterPro" id="IPR002078">
    <property type="entry name" value="Sigma_54_int"/>
</dbReference>
<dbReference type="PROSITE" id="PS50112">
    <property type="entry name" value="PAS"/>
    <property type="match status" value="1"/>
</dbReference>
<dbReference type="InterPro" id="IPR058031">
    <property type="entry name" value="AAA_lid_NorR"/>
</dbReference>
<dbReference type="PROSITE" id="PS00688">
    <property type="entry name" value="SIGMA54_INTERACT_3"/>
    <property type="match status" value="1"/>
</dbReference>
<name>A0A6N8CRV9_9BACI</name>
<dbReference type="OrthoDB" id="9771372at2"/>
<dbReference type="CDD" id="cd00009">
    <property type="entry name" value="AAA"/>
    <property type="match status" value="1"/>
</dbReference>
<dbReference type="InterPro" id="IPR009057">
    <property type="entry name" value="Homeodomain-like_sf"/>
</dbReference>
<evidence type="ECO:0000313" key="7">
    <source>
        <dbReference type="EMBL" id="MTT32410.1"/>
    </source>
</evidence>
<sequence length="527" mass="60356">MKLFYQNLLSSIKRPWVETLDVHNMKIVQEDDSNWSLELLEEQKDIALIDERGTCTGWILYSDILRSFMDYCQKVTSIHQTLMNTIDDAVTIVDKKGNVISWNSKAEALYQYSQKNMLGQPITHHFKKETIKLMDTLKKGEEVRNQYNQPKEHVHVLINTSPVRVNQEIVGGISVERDITEMVKLNEELSSSTAYIRHLENQFDNEHLSDPFQKIKGKSPMLNSAVKLAKKVAKTDVPVLITGESGVGKELFSTAIHHFSHRSNKPFIAINCGAIPTALFESELFGYEKGAFTGAVREGKKGKIDASKGGTLFLDEIGELPLDLQVKLLRVLQENQFYRVGGSKPIPTDIRIITATNRSLEQMIQDGNFRLDLYYRLNVVTIQLPALRERIEDIPEFIHLFLEEFALKYNKKVPSIAPEALNLLMKHRWPGNIRQLRNTIERIMILLDGDVVRPDHLPESFYSKEISTITTEEEHVDSISEDVSIESERERIKKALKKTYGNKSAAAKLLAISRVTLYNRMKKYRLE</sequence>
<dbReference type="Pfam" id="PF02954">
    <property type="entry name" value="HTH_8"/>
    <property type="match status" value="1"/>
</dbReference>
<dbReference type="InterPro" id="IPR027417">
    <property type="entry name" value="P-loop_NTPase"/>
</dbReference>